<accession>C6H304</accession>
<proteinExistence type="predicted"/>
<reference evidence="2" key="1">
    <citation type="submission" date="2009-05" db="EMBL/GenBank/DDBJ databases">
        <title>The genome sequence of Ajellomyces capsulatus strain H143.</title>
        <authorList>
            <person name="Champion M."/>
            <person name="Cuomo C.A."/>
            <person name="Ma L.-J."/>
            <person name="Henn M.R."/>
            <person name="Sil A."/>
            <person name="Goldman B."/>
            <person name="Young S.K."/>
            <person name="Kodira C.D."/>
            <person name="Zeng Q."/>
            <person name="Koehrsen M."/>
            <person name="Alvarado L."/>
            <person name="Berlin A.M."/>
            <person name="Borenstein D."/>
            <person name="Chen Z."/>
            <person name="Engels R."/>
            <person name="Freedman E."/>
            <person name="Gellesch M."/>
            <person name="Goldberg J."/>
            <person name="Griggs A."/>
            <person name="Gujja S."/>
            <person name="Heiman D.I."/>
            <person name="Hepburn T.A."/>
            <person name="Howarth C."/>
            <person name="Jen D."/>
            <person name="Larson L."/>
            <person name="Lewis B."/>
            <person name="Mehta T."/>
            <person name="Park D."/>
            <person name="Pearson M."/>
            <person name="Roberts A."/>
            <person name="Saif S."/>
            <person name="Shea T.D."/>
            <person name="Shenoy N."/>
            <person name="Sisk P."/>
            <person name="Stolte C."/>
            <person name="Sykes S."/>
            <person name="Walk T."/>
            <person name="White J."/>
            <person name="Yandava C."/>
            <person name="Klein B."/>
            <person name="McEwen J.G."/>
            <person name="Puccia R."/>
            <person name="Goldman G.H."/>
            <person name="Felipe M.S."/>
            <person name="Nino-Vega G."/>
            <person name="San-Blas G."/>
            <person name="Taylor J.W."/>
            <person name="Mendoza L."/>
            <person name="Galagan J.E."/>
            <person name="Nusbaum C."/>
            <person name="Birren B.W."/>
        </authorList>
    </citation>
    <scope>NUCLEOTIDE SEQUENCE [LARGE SCALE GENOMIC DNA]</scope>
    <source>
        <strain evidence="2">H143</strain>
    </source>
</reference>
<dbReference type="VEuPathDB" id="FungiDB:HCDG_01086"/>
<sequence>MSDLLSHYYLTAQPVWCGCGLWPVALDDYPGALSQFPPDWMVTR</sequence>
<protein>
    <submittedName>
        <fullName evidence="1">Uncharacterized protein</fullName>
    </submittedName>
</protein>
<organism evidence="1 2">
    <name type="scientific">Ajellomyces capsulatus (strain H143)</name>
    <name type="common">Darling's disease fungus</name>
    <name type="synonym">Histoplasma capsulatum</name>
    <dbReference type="NCBI Taxonomy" id="544712"/>
    <lineage>
        <taxon>Eukaryota</taxon>
        <taxon>Fungi</taxon>
        <taxon>Dikarya</taxon>
        <taxon>Ascomycota</taxon>
        <taxon>Pezizomycotina</taxon>
        <taxon>Eurotiomycetes</taxon>
        <taxon>Eurotiomycetidae</taxon>
        <taxon>Onygenales</taxon>
        <taxon>Ajellomycetaceae</taxon>
        <taxon>Histoplasma</taxon>
    </lineage>
</organism>
<dbReference type="EMBL" id="GG692419">
    <property type="protein sequence ID" value="EER45507.1"/>
    <property type="molecule type" value="Genomic_DNA"/>
</dbReference>
<dbReference type="Proteomes" id="UP000002624">
    <property type="component" value="Unassembled WGS sequence"/>
</dbReference>
<evidence type="ECO:0000313" key="2">
    <source>
        <dbReference type="Proteomes" id="UP000002624"/>
    </source>
</evidence>
<dbReference type="AlphaFoldDB" id="C6H304"/>
<dbReference type="HOGENOM" id="CLU_3224423_0_0_1"/>
<name>C6H304_AJECH</name>
<evidence type="ECO:0000313" key="1">
    <source>
        <dbReference type="EMBL" id="EER45507.1"/>
    </source>
</evidence>
<gene>
    <name evidence="1" type="ORF">HCDG_01086</name>
</gene>